<evidence type="ECO:0000256" key="3">
    <source>
        <dbReference type="ARBA" id="ARBA00022771"/>
    </source>
</evidence>
<gene>
    <name evidence="9" type="ORF">RCL2_000953700</name>
</gene>
<dbReference type="InterPro" id="IPR025525">
    <property type="entry name" value="hAT-like_transposase_RNase-H"/>
</dbReference>
<dbReference type="Pfam" id="PF14372">
    <property type="entry name" value="hAT-like_RNase-H"/>
    <property type="match status" value="1"/>
</dbReference>
<proteinExistence type="predicted"/>
<dbReference type="EMBL" id="BLAL01000060">
    <property type="protein sequence ID" value="GES82325.1"/>
    <property type="molecule type" value="Genomic_DNA"/>
</dbReference>
<name>A0A8H3QIL1_9GLOM</name>
<protein>
    <submittedName>
        <fullName evidence="9">Zinc finger BED domain-containing protein RICESLEEPER 2-like</fullName>
    </submittedName>
</protein>
<organism evidence="9 10">
    <name type="scientific">Rhizophagus clarus</name>
    <dbReference type="NCBI Taxonomy" id="94130"/>
    <lineage>
        <taxon>Eukaryota</taxon>
        <taxon>Fungi</taxon>
        <taxon>Fungi incertae sedis</taxon>
        <taxon>Mucoromycota</taxon>
        <taxon>Glomeromycotina</taxon>
        <taxon>Glomeromycetes</taxon>
        <taxon>Glomerales</taxon>
        <taxon>Glomeraceae</taxon>
        <taxon>Rhizophagus</taxon>
    </lineage>
</organism>
<dbReference type="OrthoDB" id="2448202at2759"/>
<comment type="subcellular location">
    <subcellularLocation>
        <location evidence="1">Nucleus</location>
    </subcellularLocation>
</comment>
<evidence type="ECO:0000259" key="8">
    <source>
        <dbReference type="Pfam" id="PF14372"/>
    </source>
</evidence>
<reference evidence="9" key="1">
    <citation type="submission" date="2019-10" db="EMBL/GenBank/DDBJ databases">
        <title>Conservation and host-specific expression of non-tandemly repeated heterogenous ribosome RNA gene in arbuscular mycorrhizal fungi.</title>
        <authorList>
            <person name="Maeda T."/>
            <person name="Kobayashi Y."/>
            <person name="Nakagawa T."/>
            <person name="Ezawa T."/>
            <person name="Yamaguchi K."/>
            <person name="Bino T."/>
            <person name="Nishimoto Y."/>
            <person name="Shigenobu S."/>
            <person name="Kawaguchi M."/>
        </authorList>
    </citation>
    <scope>NUCLEOTIDE SEQUENCE</scope>
    <source>
        <strain evidence="9">HR1</strain>
    </source>
</reference>
<evidence type="ECO:0000313" key="10">
    <source>
        <dbReference type="Proteomes" id="UP000615446"/>
    </source>
</evidence>
<evidence type="ECO:0000256" key="5">
    <source>
        <dbReference type="ARBA" id="ARBA00023125"/>
    </source>
</evidence>
<dbReference type="InterPro" id="IPR052035">
    <property type="entry name" value="ZnF_BED_domain_contain"/>
</dbReference>
<dbReference type="GO" id="GO:0008270">
    <property type="term" value="F:zinc ion binding"/>
    <property type="evidence" value="ECO:0007669"/>
    <property type="project" value="UniProtKB-KW"/>
</dbReference>
<feature type="domain" description="HAT C-terminal dimerisation" evidence="7">
    <location>
        <begin position="548"/>
        <end position="619"/>
    </location>
</feature>
<dbReference type="GO" id="GO:0005634">
    <property type="term" value="C:nucleus"/>
    <property type="evidence" value="ECO:0007669"/>
    <property type="project" value="UniProtKB-SubCell"/>
</dbReference>
<dbReference type="Pfam" id="PF05699">
    <property type="entry name" value="Dimer_Tnp_hAT"/>
    <property type="match status" value="1"/>
</dbReference>
<dbReference type="PANTHER" id="PTHR46481">
    <property type="entry name" value="ZINC FINGER BED DOMAIN-CONTAINING PROTEIN 4"/>
    <property type="match status" value="1"/>
</dbReference>
<dbReference type="SUPFAM" id="SSF140996">
    <property type="entry name" value="Hermes dimerisation domain"/>
    <property type="match status" value="1"/>
</dbReference>
<feature type="domain" description="hAT-like transposase RNase-H fold" evidence="8">
    <location>
        <begin position="404"/>
        <end position="473"/>
    </location>
</feature>
<dbReference type="AlphaFoldDB" id="A0A8H3QIL1"/>
<evidence type="ECO:0000313" key="9">
    <source>
        <dbReference type="EMBL" id="GES82325.1"/>
    </source>
</evidence>
<keyword evidence="4" id="KW-0862">Zinc</keyword>
<sequence length="627" mass="72990">MEEIEKELLSEETVISDDDEYNLEYFNNREYINFDNQEWDYDINPNESISQIFQGSETSSLVGASTMFIQIQSVTTLRRHLEKHQINVPTKKYTKVVENKNQDPFEKNQQEEHDNCLIQWLICDLQPFIIVENYYFKKFINFFCPRYTIPNRHKVKDLITDSFNIQRNQIKNELCKIVGRFSLTADMWSCSINQESFLSLTLHYINSDWKLCNFLLDIIPFNISHTGINISNEIMRVLQEFNISNRIIVLTTDNESAMVVCGHEIASSFDNEFSMMTFSHYRCAGHVLNLGVKQGLRLVDAAVIKVRKLSKTIKKSTRINNALKQFCELKKIRHLKPILDIEIRWNSTYYMLKRFVELEPALNLLAADDELIKSLCPINSEWTAIKDTISLLEPLEKATRYLSGISYPTMGEIRLVYIGIQSHLKRFEENDNNTQREVAKVTSSKIDEYWEIMDKNSITSAILDPRNKLEIFTDETNARQHIQTIYEIYKERANSSNSSFTDQKQHSPKSARQYFLQLRKETSQTPANEVTPSAESEKTELDYYLAILNDEEADPLLWWQTHSSEFPTLCEMARDFLTIQATSVASEQVFSVAGHTITKTRNKLLPETARASLCMKSWISNNLVKEM</sequence>
<evidence type="ECO:0000256" key="1">
    <source>
        <dbReference type="ARBA" id="ARBA00004123"/>
    </source>
</evidence>
<keyword evidence="3" id="KW-0863">Zinc-finger</keyword>
<accession>A0A8H3QIL1</accession>
<dbReference type="GO" id="GO:0046983">
    <property type="term" value="F:protein dimerization activity"/>
    <property type="evidence" value="ECO:0007669"/>
    <property type="project" value="InterPro"/>
</dbReference>
<dbReference type="InterPro" id="IPR012337">
    <property type="entry name" value="RNaseH-like_sf"/>
</dbReference>
<evidence type="ECO:0000256" key="2">
    <source>
        <dbReference type="ARBA" id="ARBA00022723"/>
    </source>
</evidence>
<keyword evidence="2" id="KW-0479">Metal-binding</keyword>
<comment type="caution">
    <text evidence="9">The sequence shown here is derived from an EMBL/GenBank/DDBJ whole genome shotgun (WGS) entry which is preliminary data.</text>
</comment>
<evidence type="ECO:0000256" key="4">
    <source>
        <dbReference type="ARBA" id="ARBA00022833"/>
    </source>
</evidence>
<dbReference type="GO" id="GO:0003677">
    <property type="term" value="F:DNA binding"/>
    <property type="evidence" value="ECO:0007669"/>
    <property type="project" value="UniProtKB-KW"/>
</dbReference>
<evidence type="ECO:0000256" key="6">
    <source>
        <dbReference type="ARBA" id="ARBA00023242"/>
    </source>
</evidence>
<keyword evidence="5" id="KW-0238">DNA-binding</keyword>
<evidence type="ECO:0000259" key="7">
    <source>
        <dbReference type="Pfam" id="PF05699"/>
    </source>
</evidence>
<keyword evidence="6" id="KW-0539">Nucleus</keyword>
<dbReference type="PANTHER" id="PTHR46481:SF10">
    <property type="entry name" value="ZINC FINGER BED DOMAIN-CONTAINING PROTEIN 39"/>
    <property type="match status" value="1"/>
</dbReference>
<dbReference type="Proteomes" id="UP000615446">
    <property type="component" value="Unassembled WGS sequence"/>
</dbReference>
<dbReference type="InterPro" id="IPR008906">
    <property type="entry name" value="HATC_C_dom"/>
</dbReference>
<dbReference type="SUPFAM" id="SSF53098">
    <property type="entry name" value="Ribonuclease H-like"/>
    <property type="match status" value="1"/>
</dbReference>